<dbReference type="OrthoDB" id="25778at2759"/>
<sequence length="173" mass="18561">MRRAAGIGHGTSSASVAGAAVHGGRSHLARTANRDLAMDWETRMARGDWCTPTTERDASSVPLNFRHQLVQEQAHGVRPSRYTVAARAIETVLARILLVAYPTGLQMWDCADLSALREVLDLDLGAAEWALMLGGAETRGEAEGPCRPCGRASMERGAEKGALKEARPLLGML</sequence>
<reference evidence="2" key="1">
    <citation type="submission" date="2014-04" db="EMBL/GenBank/DDBJ databases">
        <title>Evolutionary Origins and Diversification of the Mycorrhizal Mutualists.</title>
        <authorList>
            <consortium name="DOE Joint Genome Institute"/>
            <consortium name="Mycorrhizal Genomics Consortium"/>
            <person name="Kohler A."/>
            <person name="Kuo A."/>
            <person name="Nagy L.G."/>
            <person name="Floudas D."/>
            <person name="Copeland A."/>
            <person name="Barry K.W."/>
            <person name="Cichocki N."/>
            <person name="Veneault-Fourrey C."/>
            <person name="LaButti K."/>
            <person name="Lindquist E.A."/>
            <person name="Lipzen A."/>
            <person name="Lundell T."/>
            <person name="Morin E."/>
            <person name="Murat C."/>
            <person name="Riley R."/>
            <person name="Ohm R."/>
            <person name="Sun H."/>
            <person name="Tunlid A."/>
            <person name="Henrissat B."/>
            <person name="Grigoriev I.V."/>
            <person name="Hibbett D.S."/>
            <person name="Martin F."/>
        </authorList>
    </citation>
    <scope>NUCLEOTIDE SEQUENCE [LARGE SCALE GENOMIC DNA]</scope>
    <source>
        <strain evidence="2">FD-334 SS-4</strain>
    </source>
</reference>
<name>A0A0D2P7Y1_HYPSF</name>
<evidence type="ECO:0000313" key="2">
    <source>
        <dbReference type="Proteomes" id="UP000054270"/>
    </source>
</evidence>
<proteinExistence type="predicted"/>
<protein>
    <submittedName>
        <fullName evidence="1">Uncharacterized protein</fullName>
    </submittedName>
</protein>
<dbReference type="AlphaFoldDB" id="A0A0D2P7Y1"/>
<keyword evidence="2" id="KW-1185">Reference proteome</keyword>
<dbReference type="Proteomes" id="UP000054270">
    <property type="component" value="Unassembled WGS sequence"/>
</dbReference>
<evidence type="ECO:0000313" key="1">
    <source>
        <dbReference type="EMBL" id="KJA24731.1"/>
    </source>
</evidence>
<accession>A0A0D2P7Y1</accession>
<organism evidence="1 2">
    <name type="scientific">Hypholoma sublateritium (strain FD-334 SS-4)</name>
    <dbReference type="NCBI Taxonomy" id="945553"/>
    <lineage>
        <taxon>Eukaryota</taxon>
        <taxon>Fungi</taxon>
        <taxon>Dikarya</taxon>
        <taxon>Basidiomycota</taxon>
        <taxon>Agaricomycotina</taxon>
        <taxon>Agaricomycetes</taxon>
        <taxon>Agaricomycetidae</taxon>
        <taxon>Agaricales</taxon>
        <taxon>Agaricineae</taxon>
        <taxon>Strophariaceae</taxon>
        <taxon>Hypholoma</taxon>
    </lineage>
</organism>
<dbReference type="EMBL" id="KN817535">
    <property type="protein sequence ID" value="KJA24731.1"/>
    <property type="molecule type" value="Genomic_DNA"/>
</dbReference>
<gene>
    <name evidence="1" type="ORF">HYPSUDRAFT_200291</name>
</gene>